<keyword evidence="1" id="KW-0472">Membrane</keyword>
<accession>A0AAD5M7P7</accession>
<feature type="transmembrane region" description="Helical" evidence="1">
    <location>
        <begin position="174"/>
        <end position="197"/>
    </location>
</feature>
<feature type="transmembrane region" description="Helical" evidence="1">
    <location>
        <begin position="209"/>
        <end position="238"/>
    </location>
</feature>
<keyword evidence="1" id="KW-0812">Transmembrane</keyword>
<organism evidence="2 3">
    <name type="scientific">Pythium insidiosum</name>
    <name type="common">Pythiosis disease agent</name>
    <dbReference type="NCBI Taxonomy" id="114742"/>
    <lineage>
        <taxon>Eukaryota</taxon>
        <taxon>Sar</taxon>
        <taxon>Stramenopiles</taxon>
        <taxon>Oomycota</taxon>
        <taxon>Peronosporomycetes</taxon>
        <taxon>Pythiales</taxon>
        <taxon>Pythiaceae</taxon>
        <taxon>Pythium</taxon>
    </lineage>
</organism>
<dbReference type="AlphaFoldDB" id="A0AAD5M7P7"/>
<dbReference type="Gene3D" id="3.80.10.10">
    <property type="entry name" value="Ribonuclease Inhibitor"/>
    <property type="match status" value="1"/>
</dbReference>
<sequence>MKRCTLSPLAYRCVWSFVLALHLVCIVFTSLVAALYLYLPARARRIVKNAELFALSVPGEAYSSVAAMYLTLAVVHGACLLHIVWRLLPLSRVRKVAVQPAPEKATDAVSVVAPSIARVRRLSTLSSMTRSAVDSAQSALAVFEVTNEYYDAAHIARELVETAVLSFQAYKTSYLVAVPWINNVLVSLLVFNCWATPLIRSVVQDDVFFARLLILMVTVSLDVVVYIVIPVVLFLPYYANFEAIGGSYTSTDFWYTDRWLMRVLTEWKMLFVTSVWDGLSKFLIAASVIRALLEIPKLIAQPVAQRRSSRALSDPAVKETRKGSLLKNPFRRRTKLVERVSRAERIGRGLLVAWGVTVLALHLHAAMHPHNKHCLIQVRPWLAQRAACSLVDINCKTNSATGSAADFNEAMDAIDNQWLSYLIIRFCPHVEITPRFRGLHHLIGFKTYQSVIADWGDDAAFTQRDHPLVLFAVLVETNMTELPRGLYHSDFPLTLQDVEICRSNLSTLPDAIETSWSGVELLVLEALELREFPPALLRLRPSRLSLVLNGLTAIPDQVFENERTEWFKLGGNPLASLPKSLRVASPVRYMFLQMTAVTDFPSWVDLGILVEAQAGGTPLCAALQSNETVWGHDAAESGALRRRIGCSTPRTVDYLHHYPVVREPVINP</sequence>
<evidence type="ECO:0000313" key="3">
    <source>
        <dbReference type="Proteomes" id="UP001209570"/>
    </source>
</evidence>
<feature type="transmembrane region" description="Helical" evidence="1">
    <location>
        <begin position="12"/>
        <end position="41"/>
    </location>
</feature>
<feature type="transmembrane region" description="Helical" evidence="1">
    <location>
        <begin position="61"/>
        <end position="85"/>
    </location>
</feature>
<reference evidence="2" key="1">
    <citation type="submission" date="2021-12" db="EMBL/GenBank/DDBJ databases">
        <title>Prjna785345.</title>
        <authorList>
            <person name="Rujirawat T."/>
            <person name="Krajaejun T."/>
        </authorList>
    </citation>
    <scope>NUCLEOTIDE SEQUENCE</scope>
    <source>
        <strain evidence="2">Pi057C3</strain>
    </source>
</reference>
<dbReference type="InterPro" id="IPR032675">
    <property type="entry name" value="LRR_dom_sf"/>
</dbReference>
<keyword evidence="3" id="KW-1185">Reference proteome</keyword>
<feature type="transmembrane region" description="Helical" evidence="1">
    <location>
        <begin position="349"/>
        <end position="367"/>
    </location>
</feature>
<name>A0AAD5M7P7_PYTIN</name>
<dbReference type="EMBL" id="JAKCXM010000245">
    <property type="protein sequence ID" value="KAJ0397590.1"/>
    <property type="molecule type" value="Genomic_DNA"/>
</dbReference>
<evidence type="ECO:0000313" key="2">
    <source>
        <dbReference type="EMBL" id="KAJ0397590.1"/>
    </source>
</evidence>
<keyword evidence="1" id="KW-1133">Transmembrane helix</keyword>
<gene>
    <name evidence="2" type="ORF">P43SY_001660</name>
</gene>
<evidence type="ECO:0000256" key="1">
    <source>
        <dbReference type="SAM" id="Phobius"/>
    </source>
</evidence>
<proteinExistence type="predicted"/>
<protein>
    <submittedName>
        <fullName evidence="2">Uncharacterized protein</fullName>
    </submittedName>
</protein>
<comment type="caution">
    <text evidence="2">The sequence shown here is derived from an EMBL/GenBank/DDBJ whole genome shotgun (WGS) entry which is preliminary data.</text>
</comment>
<dbReference type="Proteomes" id="UP001209570">
    <property type="component" value="Unassembled WGS sequence"/>
</dbReference>